<dbReference type="AlphaFoldDB" id="A0A974DNC0"/>
<gene>
    <name evidence="1" type="ORF">XELAEV_18012792mg</name>
</gene>
<dbReference type="EMBL" id="CM004468">
    <property type="protein sequence ID" value="OCT95108.1"/>
    <property type="molecule type" value="Genomic_DNA"/>
</dbReference>
<protein>
    <submittedName>
        <fullName evidence="1">Uncharacterized protein</fullName>
    </submittedName>
</protein>
<reference evidence="2" key="1">
    <citation type="journal article" date="2016" name="Nature">
        <title>Genome evolution in the allotetraploid frog Xenopus laevis.</title>
        <authorList>
            <person name="Session A.M."/>
            <person name="Uno Y."/>
            <person name="Kwon T."/>
            <person name="Chapman J.A."/>
            <person name="Toyoda A."/>
            <person name="Takahashi S."/>
            <person name="Fukui A."/>
            <person name="Hikosaka A."/>
            <person name="Suzuki A."/>
            <person name="Kondo M."/>
            <person name="van Heeringen S.J."/>
            <person name="Quigley I."/>
            <person name="Heinz S."/>
            <person name="Ogino H."/>
            <person name="Ochi H."/>
            <person name="Hellsten U."/>
            <person name="Lyons J.B."/>
            <person name="Simakov O."/>
            <person name="Putnam N."/>
            <person name="Stites J."/>
            <person name="Kuroki Y."/>
            <person name="Tanaka T."/>
            <person name="Michiue T."/>
            <person name="Watanabe M."/>
            <person name="Bogdanovic O."/>
            <person name="Lister R."/>
            <person name="Georgiou G."/>
            <person name="Paranjpe S.S."/>
            <person name="van Kruijsbergen I."/>
            <person name="Shu S."/>
            <person name="Carlson J."/>
            <person name="Kinoshita T."/>
            <person name="Ohta Y."/>
            <person name="Mawaribuchi S."/>
            <person name="Jenkins J."/>
            <person name="Grimwood J."/>
            <person name="Schmutz J."/>
            <person name="Mitros T."/>
            <person name="Mozaffari S.V."/>
            <person name="Suzuki Y."/>
            <person name="Haramoto Y."/>
            <person name="Yamamoto T.S."/>
            <person name="Takagi C."/>
            <person name="Heald R."/>
            <person name="Miller K."/>
            <person name="Haudenschild C."/>
            <person name="Kitzman J."/>
            <person name="Nakayama T."/>
            <person name="Izutsu Y."/>
            <person name="Robert J."/>
            <person name="Fortriede J."/>
            <person name="Burns K."/>
            <person name="Lotay V."/>
            <person name="Karimi K."/>
            <person name="Yasuoka Y."/>
            <person name="Dichmann D.S."/>
            <person name="Flajnik M.F."/>
            <person name="Houston D.W."/>
            <person name="Shendure J."/>
            <person name="DuPasquier L."/>
            <person name="Vize P.D."/>
            <person name="Zorn A.M."/>
            <person name="Ito M."/>
            <person name="Marcotte E.M."/>
            <person name="Wallingford J.B."/>
            <person name="Ito Y."/>
            <person name="Asashima M."/>
            <person name="Ueno N."/>
            <person name="Matsuda Y."/>
            <person name="Veenstra G.J."/>
            <person name="Fujiyama A."/>
            <person name="Harland R.M."/>
            <person name="Taira M."/>
            <person name="Rokhsar D.S."/>
        </authorList>
    </citation>
    <scope>NUCLEOTIDE SEQUENCE [LARGE SCALE GENOMIC DNA]</scope>
    <source>
        <strain evidence="2">J</strain>
    </source>
</reference>
<accession>A0A974DNC0</accession>
<evidence type="ECO:0000313" key="1">
    <source>
        <dbReference type="EMBL" id="OCT95108.1"/>
    </source>
</evidence>
<proteinExistence type="predicted"/>
<dbReference type="Proteomes" id="UP000694892">
    <property type="component" value="Chromosome 2L"/>
</dbReference>
<organism evidence="1 2">
    <name type="scientific">Xenopus laevis</name>
    <name type="common">African clawed frog</name>
    <dbReference type="NCBI Taxonomy" id="8355"/>
    <lineage>
        <taxon>Eukaryota</taxon>
        <taxon>Metazoa</taxon>
        <taxon>Chordata</taxon>
        <taxon>Craniata</taxon>
        <taxon>Vertebrata</taxon>
        <taxon>Euteleostomi</taxon>
        <taxon>Amphibia</taxon>
        <taxon>Batrachia</taxon>
        <taxon>Anura</taxon>
        <taxon>Pipoidea</taxon>
        <taxon>Pipidae</taxon>
        <taxon>Xenopodinae</taxon>
        <taxon>Xenopus</taxon>
        <taxon>Xenopus</taxon>
    </lineage>
</organism>
<evidence type="ECO:0000313" key="2">
    <source>
        <dbReference type="Proteomes" id="UP000694892"/>
    </source>
</evidence>
<name>A0A974DNC0_XENLA</name>
<sequence>MGKCWKIAVKLEQYCSQFESVVYKFVHTLVIQQLNFKISSHELSCKVASSWRGQKRFNSNSIIELVRRALFSKTILSKSCSDSLATIPNIMPIVWLFYIKCIFTANGDLLWKTIHLLSE</sequence>